<name>U6FCV8_LACHE</name>
<comment type="caution">
    <text evidence="1">The sequence shown here is derived from an EMBL/GenBank/DDBJ whole genome shotgun (WGS) entry which is preliminary data.</text>
</comment>
<organism evidence="1">
    <name type="scientific">Lactobacillus helveticus CIRM-BIA 104</name>
    <dbReference type="NCBI Taxonomy" id="1226333"/>
    <lineage>
        <taxon>Bacteria</taxon>
        <taxon>Bacillati</taxon>
        <taxon>Bacillota</taxon>
        <taxon>Bacilli</taxon>
        <taxon>Lactobacillales</taxon>
        <taxon>Lactobacillaceae</taxon>
        <taxon>Lactobacillus</taxon>
    </lineage>
</organism>
<protein>
    <submittedName>
        <fullName evidence="1">Uncharacterized protein</fullName>
    </submittedName>
</protein>
<dbReference type="HOGENOM" id="CLU_3437594_0_0_9"/>
<accession>U6FCV8</accession>
<gene>
    <name evidence="1" type="ORF">LHCIRMBIA104_00687</name>
</gene>
<proteinExistence type="predicted"/>
<evidence type="ECO:0000313" key="1">
    <source>
        <dbReference type="EMBL" id="CDI60401.1"/>
    </source>
</evidence>
<sequence>MIGQWETATFI</sequence>
<reference evidence="1" key="1">
    <citation type="submission" date="2013-09" db="EMBL/GenBank/DDBJ databases">
        <title>Draft Genome Sequence of five Lactobacillus helveticus strains CIRM-BIA 101T, 103, 104, 951 and 953 isolated from milk product.</title>
        <authorList>
            <person name="Valence F."/>
            <person name="Chuat V."/>
            <person name="Ma L."/>
            <person name="Creno S."/>
            <person name="Falentin H."/>
            <person name="Lortal S."/>
            <person name="Bizet C."/>
            <person name="Clermont D."/>
            <person name="Loux V."/>
            <person name="Bouchier C."/>
            <person name="Cousin S."/>
        </authorList>
    </citation>
    <scope>NUCLEOTIDE SEQUENCE [LARGE SCALE GENOMIC DNA]</scope>
    <source>
        <strain evidence="1">CIRM-BIA 104</strain>
    </source>
</reference>
<dbReference type="Proteomes" id="UP000017247">
    <property type="component" value="Unassembled WGS sequence"/>
</dbReference>
<dbReference type="EMBL" id="CBUL010000085">
    <property type="protein sequence ID" value="CDI60401.1"/>
    <property type="molecule type" value="Genomic_DNA"/>
</dbReference>